<feature type="domain" description="Fimbrial-type adhesion" evidence="2">
    <location>
        <begin position="221"/>
        <end position="363"/>
    </location>
</feature>
<dbReference type="Proteomes" id="UP000196342">
    <property type="component" value="Unassembled WGS sequence"/>
</dbReference>
<dbReference type="AlphaFoldDB" id="A0A202BCR9"/>
<accession>A0A202BCR9</accession>
<name>A0A202BCR9_CHRVL</name>
<dbReference type="GO" id="GO:0043709">
    <property type="term" value="P:cell adhesion involved in single-species biofilm formation"/>
    <property type="evidence" value="ECO:0007669"/>
    <property type="project" value="TreeGrafter"/>
</dbReference>
<reference evidence="3 4" key="1">
    <citation type="submission" date="2017-05" db="EMBL/GenBank/DDBJ databases">
        <title>Chromobacterium violaceum GHPS1 isolated from Hydrocarbon polluted soil in French Guiana display an awesome secondary metabolite arsenal and a battery of drug and heavy-metal-resistance and detoxification of xenobiotics proteins.</title>
        <authorList>
            <person name="Belbahri L."/>
        </authorList>
    </citation>
    <scope>NUCLEOTIDE SEQUENCE [LARGE SCALE GENOMIC DNA]</scope>
    <source>
        <strain evidence="3 4">GHPS1</strain>
    </source>
</reference>
<sequence length="363" mass="38176">MPLQLPIAAEDERRGLYAGGCRLRAAMRPGKGSQRYRESDRNMKKLICRGLRGWLLALLLAMPLTSHALGCWNGSNSSGNVTSTFNLPGNLFVSANAPVGTIIWQSSLQNLSLYCSQSIGENVYFWVNPKRATLAPGLQIGIIFNGQTYTQSSGAIDTGIYVPRGGYVNTVLQYSIVLLKTAGAPSSGSSSINQYSVFQLDGIGGINAAPGINFNQLINGSVTFTPGGTCDLSANGQYTINLPTVASGQFPAVGSAMSRNAFTISAVNCSTGVRTATFRFSGTADSNNPVLFANTGGTARGVAINLGSSADGANIGANTTNNTRVVNVQSQQAQLGLFVEYMRTANIVPGSLQTAVTIDMLYQ</sequence>
<evidence type="ECO:0000313" key="4">
    <source>
        <dbReference type="Proteomes" id="UP000196342"/>
    </source>
</evidence>
<evidence type="ECO:0000259" key="2">
    <source>
        <dbReference type="Pfam" id="PF00419"/>
    </source>
</evidence>
<evidence type="ECO:0000256" key="1">
    <source>
        <dbReference type="ARBA" id="ARBA00022729"/>
    </source>
</evidence>
<gene>
    <name evidence="3" type="ORF">CBW21_05545</name>
</gene>
<comment type="caution">
    <text evidence="3">The sequence shown here is derived from an EMBL/GenBank/DDBJ whole genome shotgun (WGS) entry which is preliminary data.</text>
</comment>
<dbReference type="InterPro" id="IPR036937">
    <property type="entry name" value="Adhesion_dom_fimbrial_sf"/>
</dbReference>
<dbReference type="GO" id="GO:0009289">
    <property type="term" value="C:pilus"/>
    <property type="evidence" value="ECO:0007669"/>
    <property type="project" value="InterPro"/>
</dbReference>
<dbReference type="Gene3D" id="2.60.40.1090">
    <property type="entry name" value="Fimbrial-type adhesion domain"/>
    <property type="match status" value="1"/>
</dbReference>
<dbReference type="InterPro" id="IPR008966">
    <property type="entry name" value="Adhesion_dom_sf"/>
</dbReference>
<dbReference type="PANTHER" id="PTHR33420">
    <property type="entry name" value="FIMBRIAL SUBUNIT ELFA-RELATED"/>
    <property type="match status" value="1"/>
</dbReference>
<keyword evidence="4" id="KW-1185">Reference proteome</keyword>
<keyword evidence="1" id="KW-0732">Signal</keyword>
<dbReference type="Pfam" id="PF00419">
    <property type="entry name" value="Fimbrial"/>
    <property type="match status" value="1"/>
</dbReference>
<dbReference type="PANTHER" id="PTHR33420:SF3">
    <property type="entry name" value="FIMBRIAL SUBUNIT ELFA"/>
    <property type="match status" value="1"/>
</dbReference>
<evidence type="ECO:0000313" key="3">
    <source>
        <dbReference type="EMBL" id="OVE49353.1"/>
    </source>
</evidence>
<protein>
    <recommendedName>
        <fullName evidence="2">Fimbrial-type adhesion domain-containing protein</fullName>
    </recommendedName>
</protein>
<organism evidence="3 4">
    <name type="scientific">Chromobacterium violaceum</name>
    <dbReference type="NCBI Taxonomy" id="536"/>
    <lineage>
        <taxon>Bacteria</taxon>
        <taxon>Pseudomonadati</taxon>
        <taxon>Pseudomonadota</taxon>
        <taxon>Betaproteobacteria</taxon>
        <taxon>Neisseriales</taxon>
        <taxon>Chromobacteriaceae</taxon>
        <taxon>Chromobacterium</taxon>
    </lineage>
</organism>
<proteinExistence type="predicted"/>
<dbReference type="SUPFAM" id="SSF49401">
    <property type="entry name" value="Bacterial adhesins"/>
    <property type="match status" value="1"/>
</dbReference>
<dbReference type="InterPro" id="IPR050263">
    <property type="entry name" value="Bact_Fimbrial_Adh_Pro"/>
</dbReference>
<dbReference type="InterPro" id="IPR000259">
    <property type="entry name" value="Adhesion_dom_fimbrial"/>
</dbReference>
<dbReference type="EMBL" id="NHOO01000004">
    <property type="protein sequence ID" value="OVE49353.1"/>
    <property type="molecule type" value="Genomic_DNA"/>
</dbReference>